<proteinExistence type="predicted"/>
<comment type="caution">
    <text evidence="1">The sequence shown here is derived from an EMBL/GenBank/DDBJ whole genome shotgun (WGS) entry which is preliminary data.</text>
</comment>
<dbReference type="EMBL" id="JAMQPV010000005">
    <property type="protein sequence ID" value="MCW7464000.1"/>
    <property type="molecule type" value="Genomic_DNA"/>
</dbReference>
<sequence>MINKKTAQITNSLTILFFILISCKGNLAEQEELSNSLYVTAPKLNIRQYAAGYSDSVGFAIKGEFLTRILKTKFPDIEDGIHGNWIYIVTQTGLRGFIFDNRNSTQIINDTKNEKILTNQYEFKENEYIHYYQFSSKIFTARDFEKLSFLNPYHEKFCDTIHVEYVNADTSKLKFLLDSAESYEAYHQTWTNFDWSKIPINLIEISEYCKNYFEFYDYLYKSLLNYYKTNDLAYLKNEYKLFNPEIHAKSVLEEIENETDRARKIYIANFKWQNAINAQYRYSDWNFLFKKRESLKKYWNVFLKNQSITAMKVRYINEDVFKD</sequence>
<keyword evidence="2" id="KW-1185">Reference proteome</keyword>
<dbReference type="PROSITE" id="PS51257">
    <property type="entry name" value="PROKAR_LIPOPROTEIN"/>
    <property type="match status" value="1"/>
</dbReference>
<protein>
    <recommendedName>
        <fullName evidence="3">SH3 domain-containing protein</fullName>
    </recommendedName>
</protein>
<organism evidence="1 2">
    <name type="scientific">Leptospira limi</name>
    <dbReference type="NCBI Taxonomy" id="2950023"/>
    <lineage>
        <taxon>Bacteria</taxon>
        <taxon>Pseudomonadati</taxon>
        <taxon>Spirochaetota</taxon>
        <taxon>Spirochaetia</taxon>
        <taxon>Leptospirales</taxon>
        <taxon>Leptospiraceae</taxon>
        <taxon>Leptospira</taxon>
    </lineage>
</organism>
<evidence type="ECO:0008006" key="3">
    <source>
        <dbReference type="Google" id="ProtNLM"/>
    </source>
</evidence>
<gene>
    <name evidence="1" type="ORF">ND812_17995</name>
</gene>
<accession>A0ABT3M2L5</accession>
<name>A0ABT3M2L5_9LEPT</name>
<dbReference type="RefSeq" id="WP_265376708.1">
    <property type="nucleotide sequence ID" value="NZ_JAMQPV010000005.1"/>
</dbReference>
<evidence type="ECO:0000313" key="2">
    <source>
        <dbReference type="Proteomes" id="UP001209737"/>
    </source>
</evidence>
<dbReference type="Proteomes" id="UP001209737">
    <property type="component" value="Unassembled WGS sequence"/>
</dbReference>
<reference evidence="1 2" key="1">
    <citation type="submission" date="2022-06" db="EMBL/GenBank/DDBJ databases">
        <title>Leptospira isolates from biofilms formed at urban environments.</title>
        <authorList>
            <person name="Ribeiro P.S."/>
            <person name="Sousa T."/>
            <person name="Carvalho N."/>
            <person name="Aburjaile F."/>
            <person name="Neves F."/>
            <person name="Oliveira D."/>
            <person name="Blanco L."/>
            <person name="Lima J."/>
            <person name="Costa F."/>
            <person name="Brenig B."/>
            <person name="Soares S."/>
            <person name="Ramos R."/>
            <person name="Goes-Neto A."/>
            <person name="Matiuzzi M."/>
            <person name="Azevedo V."/>
            <person name="Ristow P."/>
        </authorList>
    </citation>
    <scope>NUCLEOTIDE SEQUENCE [LARGE SCALE GENOMIC DNA]</scope>
    <source>
        <strain evidence="1 2">VSF25</strain>
    </source>
</reference>
<evidence type="ECO:0000313" key="1">
    <source>
        <dbReference type="EMBL" id="MCW7464000.1"/>
    </source>
</evidence>